<dbReference type="EMBL" id="FZOW01000011">
    <property type="protein sequence ID" value="SNT23550.1"/>
    <property type="molecule type" value="Genomic_DNA"/>
</dbReference>
<sequence length="89" mass="9315">MPSTVVGMTVEDFGGRRTVAAEELLVVVGDYQLVDTGGEPIGRIESVAQDGLAVVVTVTRGEDIEGVEFAPEEQVTIEPYDGGKAPVVP</sequence>
<dbReference type="Proteomes" id="UP000198327">
    <property type="component" value="Unassembled WGS sequence"/>
</dbReference>
<reference evidence="2" key="1">
    <citation type="submission" date="2017-06" db="EMBL/GenBank/DDBJ databases">
        <authorList>
            <person name="Varghese N."/>
            <person name="Submissions S."/>
        </authorList>
    </citation>
    <scope>NUCLEOTIDE SEQUENCE [LARGE SCALE GENOMIC DNA]</scope>
    <source>
        <strain evidence="2">JCM 23211</strain>
    </source>
</reference>
<keyword evidence="2" id="KW-1185">Reference proteome</keyword>
<accession>A0A239KZP8</accession>
<dbReference type="AlphaFoldDB" id="A0A239KZP8"/>
<proteinExistence type="predicted"/>
<evidence type="ECO:0000313" key="2">
    <source>
        <dbReference type="Proteomes" id="UP000198327"/>
    </source>
</evidence>
<dbReference type="STRING" id="398843.A3K89_00565"/>
<evidence type="ECO:0000313" key="1">
    <source>
        <dbReference type="EMBL" id="SNT23550.1"/>
    </source>
</evidence>
<organism evidence="1 2">
    <name type="scientific">Rhodococcoides kyotonense</name>
    <dbReference type="NCBI Taxonomy" id="398843"/>
    <lineage>
        <taxon>Bacteria</taxon>
        <taxon>Bacillati</taxon>
        <taxon>Actinomycetota</taxon>
        <taxon>Actinomycetes</taxon>
        <taxon>Mycobacteriales</taxon>
        <taxon>Nocardiaceae</taxon>
        <taxon>Rhodococcoides</taxon>
    </lineage>
</organism>
<gene>
    <name evidence="1" type="ORF">SAMN05421642_111234</name>
</gene>
<name>A0A239KZP8_9NOCA</name>
<protein>
    <submittedName>
        <fullName evidence="1">Uncharacterized protein</fullName>
    </submittedName>
</protein>